<dbReference type="EMBL" id="UOFX01000044">
    <property type="protein sequence ID" value="VAX09143.1"/>
    <property type="molecule type" value="Genomic_DNA"/>
</dbReference>
<dbReference type="GO" id="GO:0020037">
    <property type="term" value="F:heme binding"/>
    <property type="evidence" value="ECO:0007669"/>
    <property type="project" value="InterPro"/>
</dbReference>
<feature type="transmembrane region" description="Helical" evidence="6">
    <location>
        <begin position="35"/>
        <end position="55"/>
    </location>
</feature>
<feature type="domain" description="Cytochrome c assembly protein" evidence="7">
    <location>
        <begin position="65"/>
        <end position="253"/>
    </location>
</feature>
<dbReference type="AlphaFoldDB" id="A0A3B1BAY0"/>
<evidence type="ECO:0000256" key="5">
    <source>
        <dbReference type="ARBA" id="ARBA00023136"/>
    </source>
</evidence>
<evidence type="ECO:0000259" key="7">
    <source>
        <dbReference type="Pfam" id="PF01578"/>
    </source>
</evidence>
<evidence type="ECO:0000256" key="3">
    <source>
        <dbReference type="ARBA" id="ARBA00022748"/>
    </source>
</evidence>
<keyword evidence="3" id="KW-0201">Cytochrome c-type biogenesis</keyword>
<sequence length="255" mass="29440">MPALESIIRFSIIAATACLGLAVLFSIFGKRKEATISLMLFFCLSVVFFSIRAYLKEFFPFTDKVESFMTLSVLIAFCGMLYRDKVSNKEFTALLVLSFAATITTFVFTDRIRFPTAYLRTIWYPMHVPFSFAAYAYWFLAGINALFAIQAIKGSVDGVPDRPLITRLNRIGFIYFTLAMLFGSIWGYLAWGAYFMWDPKILWSVILWLYYGNLLHIDNLPKFRRWKIPLYVLGMVLIMITFVGTGFFSRSIHKF</sequence>
<accession>A0A3B1BAY0</accession>
<dbReference type="GO" id="GO:0017004">
    <property type="term" value="P:cytochrome complex assembly"/>
    <property type="evidence" value="ECO:0007669"/>
    <property type="project" value="UniProtKB-KW"/>
</dbReference>
<feature type="transmembrane region" description="Helical" evidence="6">
    <location>
        <begin position="230"/>
        <end position="249"/>
    </location>
</feature>
<gene>
    <name evidence="8" type="ORF">MNBD_GAMMA26-2306</name>
</gene>
<evidence type="ECO:0000313" key="8">
    <source>
        <dbReference type="EMBL" id="VAX09143.1"/>
    </source>
</evidence>
<organism evidence="8">
    <name type="scientific">hydrothermal vent metagenome</name>
    <dbReference type="NCBI Taxonomy" id="652676"/>
    <lineage>
        <taxon>unclassified sequences</taxon>
        <taxon>metagenomes</taxon>
        <taxon>ecological metagenomes</taxon>
    </lineage>
</organism>
<evidence type="ECO:0000256" key="2">
    <source>
        <dbReference type="ARBA" id="ARBA00022692"/>
    </source>
</evidence>
<name>A0A3B1BAY0_9ZZZZ</name>
<feature type="transmembrane region" description="Helical" evidence="6">
    <location>
        <begin position="6"/>
        <end position="28"/>
    </location>
</feature>
<dbReference type="Pfam" id="PF01578">
    <property type="entry name" value="Cytochrom_C_asm"/>
    <property type="match status" value="1"/>
</dbReference>
<dbReference type="InterPro" id="IPR045062">
    <property type="entry name" value="Cyt_c_biogenesis_CcsA/CcmC"/>
</dbReference>
<feature type="transmembrane region" description="Helical" evidence="6">
    <location>
        <begin position="67"/>
        <end position="84"/>
    </location>
</feature>
<feature type="transmembrane region" description="Helical" evidence="6">
    <location>
        <begin position="128"/>
        <end position="152"/>
    </location>
</feature>
<feature type="transmembrane region" description="Helical" evidence="6">
    <location>
        <begin position="91"/>
        <end position="108"/>
    </location>
</feature>
<keyword evidence="2 6" id="KW-0812">Transmembrane</keyword>
<dbReference type="GO" id="GO:0005886">
    <property type="term" value="C:plasma membrane"/>
    <property type="evidence" value="ECO:0007669"/>
    <property type="project" value="TreeGrafter"/>
</dbReference>
<proteinExistence type="predicted"/>
<dbReference type="InterPro" id="IPR002541">
    <property type="entry name" value="Cyt_c_assembly"/>
</dbReference>
<dbReference type="PANTHER" id="PTHR30071">
    <property type="entry name" value="HEME EXPORTER PROTEIN C"/>
    <property type="match status" value="1"/>
</dbReference>
<keyword evidence="4 6" id="KW-1133">Transmembrane helix</keyword>
<evidence type="ECO:0000256" key="6">
    <source>
        <dbReference type="SAM" id="Phobius"/>
    </source>
</evidence>
<reference evidence="8" key="1">
    <citation type="submission" date="2018-06" db="EMBL/GenBank/DDBJ databases">
        <authorList>
            <person name="Zhirakovskaya E."/>
        </authorList>
    </citation>
    <scope>NUCLEOTIDE SEQUENCE</scope>
</reference>
<dbReference type="PANTHER" id="PTHR30071:SF1">
    <property type="entry name" value="CYTOCHROME B_B6 PROTEIN-RELATED"/>
    <property type="match status" value="1"/>
</dbReference>
<evidence type="ECO:0000256" key="4">
    <source>
        <dbReference type="ARBA" id="ARBA00022989"/>
    </source>
</evidence>
<evidence type="ECO:0000256" key="1">
    <source>
        <dbReference type="ARBA" id="ARBA00004141"/>
    </source>
</evidence>
<feature type="transmembrane region" description="Helical" evidence="6">
    <location>
        <begin position="201"/>
        <end position="218"/>
    </location>
</feature>
<comment type="subcellular location">
    <subcellularLocation>
        <location evidence="1">Membrane</location>
        <topology evidence="1">Multi-pass membrane protein</topology>
    </subcellularLocation>
</comment>
<protein>
    <recommendedName>
        <fullName evidence="7">Cytochrome c assembly protein domain-containing protein</fullName>
    </recommendedName>
</protein>
<keyword evidence="5 6" id="KW-0472">Membrane</keyword>
<feature type="transmembrane region" description="Helical" evidence="6">
    <location>
        <begin position="173"/>
        <end position="195"/>
    </location>
</feature>